<dbReference type="PANTHER" id="PTHR19446">
    <property type="entry name" value="REVERSE TRANSCRIPTASES"/>
    <property type="match status" value="1"/>
</dbReference>
<sequence>NARQRGFIKSSGCSENLKLLHLLMKMAKRDHCLLAVVFIDIAKAFNTVSHKHLIEALKIRGVDEHIYTLINNLYNNTNTYIE</sequence>
<proteinExistence type="predicted"/>
<gene>
    <name evidence="1" type="primary">Po21</name>
    <name evidence="1" type="ORF">PIACAY_R15351</name>
</gene>
<dbReference type="EMBL" id="WAAB01013175">
    <property type="protein sequence ID" value="NWH76013.1"/>
    <property type="molecule type" value="Genomic_DNA"/>
</dbReference>
<dbReference type="OrthoDB" id="10063195at2759"/>
<protein>
    <submittedName>
        <fullName evidence="1">PO21 protein</fullName>
    </submittedName>
</protein>
<feature type="non-terminal residue" evidence="1">
    <location>
        <position position="1"/>
    </location>
</feature>
<evidence type="ECO:0000313" key="1">
    <source>
        <dbReference type="EMBL" id="NWH76013.1"/>
    </source>
</evidence>
<name>A0A850XAB7_PIACA</name>
<feature type="non-terminal residue" evidence="1">
    <location>
        <position position="82"/>
    </location>
</feature>
<keyword evidence="2" id="KW-1185">Reference proteome</keyword>
<dbReference type="AlphaFoldDB" id="A0A850XAB7"/>
<accession>A0A850XAB7</accession>
<dbReference type="Proteomes" id="UP000653271">
    <property type="component" value="Unassembled WGS sequence"/>
</dbReference>
<organism evidence="1 2">
    <name type="scientific">Piaya cayana</name>
    <name type="common">Common squirrel cuckoo</name>
    <dbReference type="NCBI Taxonomy" id="33601"/>
    <lineage>
        <taxon>Eukaryota</taxon>
        <taxon>Metazoa</taxon>
        <taxon>Chordata</taxon>
        <taxon>Craniata</taxon>
        <taxon>Vertebrata</taxon>
        <taxon>Euteleostomi</taxon>
        <taxon>Archelosauria</taxon>
        <taxon>Archosauria</taxon>
        <taxon>Dinosauria</taxon>
        <taxon>Saurischia</taxon>
        <taxon>Theropoda</taxon>
        <taxon>Coelurosauria</taxon>
        <taxon>Aves</taxon>
        <taxon>Neognathae</taxon>
        <taxon>Neoaves</taxon>
        <taxon>Otidimorphae</taxon>
        <taxon>Cuculiformes</taxon>
        <taxon>Coccyzidae</taxon>
        <taxon>Piaya</taxon>
    </lineage>
</organism>
<comment type="caution">
    <text evidence="1">The sequence shown here is derived from an EMBL/GenBank/DDBJ whole genome shotgun (WGS) entry which is preliminary data.</text>
</comment>
<reference evidence="1" key="1">
    <citation type="submission" date="2019-09" db="EMBL/GenBank/DDBJ databases">
        <title>Bird 10,000 Genomes (B10K) Project - Family phase.</title>
        <authorList>
            <person name="Zhang G."/>
        </authorList>
    </citation>
    <scope>NUCLEOTIDE SEQUENCE</scope>
    <source>
        <strain evidence="1">B10K-DU-008-47</strain>
        <tissue evidence="1">Mixed tissue sample</tissue>
    </source>
</reference>
<evidence type="ECO:0000313" key="2">
    <source>
        <dbReference type="Proteomes" id="UP000653271"/>
    </source>
</evidence>